<feature type="region of interest" description="Disordered" evidence="1">
    <location>
        <begin position="175"/>
        <end position="194"/>
    </location>
</feature>
<proteinExistence type="predicted"/>
<feature type="non-terminal residue" evidence="2">
    <location>
        <position position="194"/>
    </location>
</feature>
<accession>A0ABD1D9S7</accession>
<feature type="region of interest" description="Disordered" evidence="1">
    <location>
        <begin position="69"/>
        <end position="88"/>
    </location>
</feature>
<feature type="region of interest" description="Disordered" evidence="1">
    <location>
        <begin position="1"/>
        <end position="23"/>
    </location>
</feature>
<evidence type="ECO:0000256" key="1">
    <source>
        <dbReference type="SAM" id="MobiDB-lite"/>
    </source>
</evidence>
<reference evidence="2 3" key="1">
    <citation type="submission" date="2024-05" db="EMBL/GenBank/DDBJ databases">
        <title>Culex pipiens pipiens assembly and annotation.</title>
        <authorList>
            <person name="Alout H."/>
            <person name="Durand T."/>
        </authorList>
    </citation>
    <scope>NUCLEOTIDE SEQUENCE [LARGE SCALE GENOMIC DNA]</scope>
    <source>
        <strain evidence="2">HA-2024</strain>
        <tissue evidence="2">Whole body</tissue>
    </source>
</reference>
<name>A0ABD1D9S7_CULPP</name>
<gene>
    <name evidence="2" type="ORF">pipiens_020178</name>
</gene>
<comment type="caution">
    <text evidence="2">The sequence shown here is derived from an EMBL/GenBank/DDBJ whole genome shotgun (WGS) entry which is preliminary data.</text>
</comment>
<feature type="region of interest" description="Disordered" evidence="1">
    <location>
        <begin position="142"/>
        <end position="163"/>
    </location>
</feature>
<sequence length="194" mass="22212">SRTVIVADSAQAKEEASPSPSRAAPVHYTIVGIEYQKQITRALGRNEKTCEEKEDQEKKRNKKVTFFASWRKNRQQQPAGEDKLKRVTQRHLPPGTIIQIQNWWQPRAQRRSRIPFPGRPVLVRVAAFRPKTRSFLQAANCDPLNKSQKRSVESSKKQEKKTTDLSPLFLDGFVSQKEFGDGSTDGPRSVKYHK</sequence>
<dbReference type="AlphaFoldDB" id="A0ABD1D9S7"/>
<organism evidence="2 3">
    <name type="scientific">Culex pipiens pipiens</name>
    <name type="common">Northern house mosquito</name>
    <dbReference type="NCBI Taxonomy" id="38569"/>
    <lineage>
        <taxon>Eukaryota</taxon>
        <taxon>Metazoa</taxon>
        <taxon>Ecdysozoa</taxon>
        <taxon>Arthropoda</taxon>
        <taxon>Hexapoda</taxon>
        <taxon>Insecta</taxon>
        <taxon>Pterygota</taxon>
        <taxon>Neoptera</taxon>
        <taxon>Endopterygota</taxon>
        <taxon>Diptera</taxon>
        <taxon>Nematocera</taxon>
        <taxon>Culicoidea</taxon>
        <taxon>Culicidae</taxon>
        <taxon>Culicinae</taxon>
        <taxon>Culicini</taxon>
        <taxon>Culex</taxon>
        <taxon>Culex</taxon>
    </lineage>
</organism>
<evidence type="ECO:0000313" key="3">
    <source>
        <dbReference type="Proteomes" id="UP001562425"/>
    </source>
</evidence>
<evidence type="ECO:0000313" key="2">
    <source>
        <dbReference type="EMBL" id="KAL1395842.1"/>
    </source>
</evidence>
<keyword evidence="3" id="KW-1185">Reference proteome</keyword>
<feature type="non-terminal residue" evidence="2">
    <location>
        <position position="1"/>
    </location>
</feature>
<feature type="compositionally biased region" description="Basic and acidic residues" evidence="1">
    <location>
        <begin position="150"/>
        <end position="163"/>
    </location>
</feature>
<dbReference type="Proteomes" id="UP001562425">
    <property type="component" value="Unassembled WGS sequence"/>
</dbReference>
<dbReference type="EMBL" id="JBEHCU010006967">
    <property type="protein sequence ID" value="KAL1395842.1"/>
    <property type="molecule type" value="Genomic_DNA"/>
</dbReference>
<protein>
    <submittedName>
        <fullName evidence="2">Uncharacterized protein</fullName>
    </submittedName>
</protein>